<dbReference type="PANTHER" id="PTHR43255:SF2">
    <property type="entry name" value="HETERODISULFIDE REDUCTASE RELATED PROTEIN"/>
    <property type="match status" value="1"/>
</dbReference>
<evidence type="ECO:0000256" key="1">
    <source>
        <dbReference type="ARBA" id="ARBA00022723"/>
    </source>
</evidence>
<dbReference type="GO" id="GO:0046872">
    <property type="term" value="F:metal ion binding"/>
    <property type="evidence" value="ECO:0007669"/>
    <property type="project" value="UniProtKB-KW"/>
</dbReference>
<sequence length="233" mass="26628">MKIKRKPRYVDMERCTGCGDCTRTYVGEDHPPRERDGELWVDRVHIDEVACVQCGECAVACAQSNPGQKPAMTNVAVDRIVDALEARKVVERPTILQKVLLMSPEERSAFWNEQFSKCIRCYGCVEVCPVYLDPPEELSFDKWIARAHVPPEYPDFHLLRAYHVYETCVLCGECEITCPVGIPLKTLQDLTQYFTPGEVFDLIPGAGEDVRRVILEFVQKVGEERVRRIRHAI</sequence>
<evidence type="ECO:0000313" key="6">
    <source>
        <dbReference type="Proteomes" id="UP000199611"/>
    </source>
</evidence>
<proteinExistence type="predicted"/>
<accession>A0A1I4QWQ6</accession>
<dbReference type="InterPro" id="IPR017900">
    <property type="entry name" value="4Fe4S_Fe_S_CS"/>
</dbReference>
<dbReference type="GO" id="GO:0005886">
    <property type="term" value="C:plasma membrane"/>
    <property type="evidence" value="ECO:0007669"/>
    <property type="project" value="TreeGrafter"/>
</dbReference>
<evidence type="ECO:0000256" key="3">
    <source>
        <dbReference type="ARBA" id="ARBA00023014"/>
    </source>
</evidence>
<dbReference type="InterPro" id="IPR009051">
    <property type="entry name" value="Helical_ferredxn"/>
</dbReference>
<dbReference type="SUPFAM" id="SSF46548">
    <property type="entry name" value="alpha-helical ferredoxin"/>
    <property type="match status" value="1"/>
</dbReference>
<protein>
    <submittedName>
        <fullName evidence="5">4Fe-4S binding domain-containing protein</fullName>
    </submittedName>
</protein>
<feature type="domain" description="4Fe-4S ferredoxin-type" evidence="4">
    <location>
        <begin position="42"/>
        <end position="71"/>
    </location>
</feature>
<keyword evidence="6" id="KW-1185">Reference proteome</keyword>
<feature type="domain" description="4Fe-4S ferredoxin-type" evidence="4">
    <location>
        <begin position="6"/>
        <end position="36"/>
    </location>
</feature>
<dbReference type="PROSITE" id="PS00198">
    <property type="entry name" value="4FE4S_FER_1"/>
    <property type="match status" value="2"/>
</dbReference>
<dbReference type="PROSITE" id="PS51379">
    <property type="entry name" value="4FE4S_FER_2"/>
    <property type="match status" value="4"/>
</dbReference>
<reference evidence="5 6" key="1">
    <citation type="submission" date="2016-10" db="EMBL/GenBank/DDBJ databases">
        <authorList>
            <person name="de Groot N.N."/>
        </authorList>
    </citation>
    <scope>NUCLEOTIDE SEQUENCE [LARGE SCALE GENOMIC DNA]</scope>
    <source>
        <strain evidence="5 6">DSM 9990</strain>
    </source>
</reference>
<dbReference type="InterPro" id="IPR051460">
    <property type="entry name" value="HdrC_iron-sulfur_subunit"/>
</dbReference>
<feature type="domain" description="4Fe-4S ferredoxin-type" evidence="4">
    <location>
        <begin position="107"/>
        <end position="137"/>
    </location>
</feature>
<dbReference type="Pfam" id="PF13183">
    <property type="entry name" value="Fer4_8"/>
    <property type="match status" value="1"/>
</dbReference>
<feature type="domain" description="4Fe-4S ferredoxin-type" evidence="4">
    <location>
        <begin position="159"/>
        <end position="189"/>
    </location>
</feature>
<dbReference type="EMBL" id="FOUU01000001">
    <property type="protein sequence ID" value="SFM44126.1"/>
    <property type="molecule type" value="Genomic_DNA"/>
</dbReference>
<dbReference type="PANTHER" id="PTHR43255">
    <property type="entry name" value="IRON-SULFUR-BINDING OXIDOREDUCTASE FADF-RELATED-RELATED"/>
    <property type="match status" value="1"/>
</dbReference>
<dbReference type="AlphaFoldDB" id="A0A1I4QWQ6"/>
<evidence type="ECO:0000313" key="5">
    <source>
        <dbReference type="EMBL" id="SFM44126.1"/>
    </source>
</evidence>
<dbReference type="SUPFAM" id="SSF54862">
    <property type="entry name" value="4Fe-4S ferredoxins"/>
    <property type="match status" value="1"/>
</dbReference>
<evidence type="ECO:0000259" key="4">
    <source>
        <dbReference type="PROSITE" id="PS51379"/>
    </source>
</evidence>
<dbReference type="Gene3D" id="1.10.1060.10">
    <property type="entry name" value="Alpha-helical ferredoxin"/>
    <property type="match status" value="1"/>
</dbReference>
<name>A0A1I4QWQ6_9BACT</name>
<keyword evidence="3" id="KW-0411">Iron-sulfur</keyword>
<keyword evidence="1" id="KW-0479">Metal-binding</keyword>
<dbReference type="OrthoDB" id="9773828at2"/>
<dbReference type="InterPro" id="IPR017896">
    <property type="entry name" value="4Fe4S_Fe-S-bd"/>
</dbReference>
<organism evidence="5 6">
    <name type="scientific">Thermodesulforhabdus norvegica</name>
    <dbReference type="NCBI Taxonomy" id="39841"/>
    <lineage>
        <taxon>Bacteria</taxon>
        <taxon>Pseudomonadati</taxon>
        <taxon>Thermodesulfobacteriota</taxon>
        <taxon>Syntrophobacteria</taxon>
        <taxon>Syntrophobacterales</taxon>
        <taxon>Thermodesulforhabdaceae</taxon>
        <taxon>Thermodesulforhabdus</taxon>
    </lineage>
</organism>
<dbReference type="Proteomes" id="UP000199611">
    <property type="component" value="Unassembled WGS sequence"/>
</dbReference>
<dbReference type="STRING" id="39841.SAMN05660836_00248"/>
<keyword evidence="2" id="KW-0408">Iron</keyword>
<evidence type="ECO:0000256" key="2">
    <source>
        <dbReference type="ARBA" id="ARBA00023004"/>
    </source>
</evidence>
<dbReference type="GO" id="GO:0051536">
    <property type="term" value="F:iron-sulfur cluster binding"/>
    <property type="evidence" value="ECO:0007669"/>
    <property type="project" value="UniProtKB-KW"/>
</dbReference>
<gene>
    <name evidence="5" type="ORF">SAMN05660836_00248</name>
</gene>